<dbReference type="AlphaFoldDB" id="A0A699RNC9"/>
<organism evidence="1">
    <name type="scientific">Tanacetum cinerariifolium</name>
    <name type="common">Dalmatian daisy</name>
    <name type="synonym">Chrysanthemum cinerariifolium</name>
    <dbReference type="NCBI Taxonomy" id="118510"/>
    <lineage>
        <taxon>Eukaryota</taxon>
        <taxon>Viridiplantae</taxon>
        <taxon>Streptophyta</taxon>
        <taxon>Embryophyta</taxon>
        <taxon>Tracheophyta</taxon>
        <taxon>Spermatophyta</taxon>
        <taxon>Magnoliopsida</taxon>
        <taxon>eudicotyledons</taxon>
        <taxon>Gunneridae</taxon>
        <taxon>Pentapetalae</taxon>
        <taxon>asterids</taxon>
        <taxon>campanulids</taxon>
        <taxon>Asterales</taxon>
        <taxon>Asteraceae</taxon>
        <taxon>Asteroideae</taxon>
        <taxon>Anthemideae</taxon>
        <taxon>Anthemidinae</taxon>
        <taxon>Tanacetum</taxon>
    </lineage>
</organism>
<dbReference type="EMBL" id="BKCJ011093588">
    <property type="protein sequence ID" value="GFC84234.1"/>
    <property type="molecule type" value="Genomic_DNA"/>
</dbReference>
<proteinExistence type="predicted"/>
<sequence length="84" mass="10026">QEQVDVQMARQLEEKMARDAQRMNEQIARDAEIVRIHTEEELQMLINSLDKNNETIAKYLQEFKILSPWGLKKKEKDLKEKRSV</sequence>
<gene>
    <name evidence="1" type="ORF">Tci_856204</name>
</gene>
<name>A0A699RNC9_TANCI</name>
<reference evidence="1" key="1">
    <citation type="journal article" date="2019" name="Sci. Rep.">
        <title>Draft genome of Tanacetum cinerariifolium, the natural source of mosquito coil.</title>
        <authorList>
            <person name="Yamashiro T."/>
            <person name="Shiraishi A."/>
            <person name="Satake H."/>
            <person name="Nakayama K."/>
        </authorList>
    </citation>
    <scope>NUCLEOTIDE SEQUENCE</scope>
</reference>
<accession>A0A699RNC9</accession>
<feature type="non-terminal residue" evidence="1">
    <location>
        <position position="1"/>
    </location>
</feature>
<comment type="caution">
    <text evidence="1">The sequence shown here is derived from an EMBL/GenBank/DDBJ whole genome shotgun (WGS) entry which is preliminary data.</text>
</comment>
<evidence type="ECO:0000313" key="1">
    <source>
        <dbReference type="EMBL" id="GFC84234.1"/>
    </source>
</evidence>
<protein>
    <submittedName>
        <fullName evidence="1">Uncharacterized protein</fullName>
    </submittedName>
</protein>